<evidence type="ECO:0000256" key="2">
    <source>
        <dbReference type="SAM" id="SignalP"/>
    </source>
</evidence>
<evidence type="ECO:0000313" key="3">
    <source>
        <dbReference type="EMBL" id="PWS35133.1"/>
    </source>
</evidence>
<dbReference type="AlphaFoldDB" id="A0A317F9L9"/>
<organism evidence="3 4">
    <name type="scientific">Falsiroseomonas bella</name>
    <dbReference type="NCBI Taxonomy" id="2184016"/>
    <lineage>
        <taxon>Bacteria</taxon>
        <taxon>Pseudomonadati</taxon>
        <taxon>Pseudomonadota</taxon>
        <taxon>Alphaproteobacteria</taxon>
        <taxon>Acetobacterales</taxon>
        <taxon>Roseomonadaceae</taxon>
        <taxon>Falsiroseomonas</taxon>
    </lineage>
</organism>
<reference evidence="4" key="1">
    <citation type="submission" date="2018-05" db="EMBL/GenBank/DDBJ databases">
        <authorList>
            <person name="Du Z."/>
            <person name="Wang X."/>
        </authorList>
    </citation>
    <scope>NUCLEOTIDE SEQUENCE [LARGE SCALE GENOMIC DNA]</scope>
    <source>
        <strain evidence="4">CQN31</strain>
    </source>
</reference>
<dbReference type="Proteomes" id="UP000245765">
    <property type="component" value="Unassembled WGS sequence"/>
</dbReference>
<keyword evidence="4" id="KW-1185">Reference proteome</keyword>
<feature type="chain" id="PRO_5016341809" description="PepSY domain-containing protein" evidence="2">
    <location>
        <begin position="26"/>
        <end position="254"/>
    </location>
</feature>
<protein>
    <recommendedName>
        <fullName evidence="5">PepSY domain-containing protein</fullName>
    </recommendedName>
</protein>
<proteinExistence type="predicted"/>
<name>A0A317F9L9_9PROT</name>
<feature type="compositionally biased region" description="Low complexity" evidence="1">
    <location>
        <begin position="126"/>
        <end position="183"/>
    </location>
</feature>
<evidence type="ECO:0008006" key="5">
    <source>
        <dbReference type="Google" id="ProtNLM"/>
    </source>
</evidence>
<evidence type="ECO:0000313" key="4">
    <source>
        <dbReference type="Proteomes" id="UP000245765"/>
    </source>
</evidence>
<accession>A0A317F9L9</accession>
<keyword evidence="2" id="KW-0732">Signal</keyword>
<dbReference type="EMBL" id="QGNA01000005">
    <property type="protein sequence ID" value="PWS35133.1"/>
    <property type="molecule type" value="Genomic_DNA"/>
</dbReference>
<sequence>MMRRAVGLIGAAAAAALLVQGAAQAQPRAQDVNPTPMPPGSRAGNAPAMNPGPGAAGPANNVPGVRAERVNPTPMAPGSVAGNAPGMNPGTAAGAPDHQSGTRAQQVNPSPMPPGSVAGQAPGMNPAGATQGTQPAQTSGTTQGTQPTQATGTAQGTQPAQTTGTTQGSQRAPAAGAATPGRAVEGGGATSSGLEPGANSFTAEQARERIGEAGFGDVQQLRLDEQGIWRGRAVRDGQPTGVAMDFRGRIAPTP</sequence>
<comment type="caution">
    <text evidence="3">The sequence shown here is derived from an EMBL/GenBank/DDBJ whole genome shotgun (WGS) entry which is preliminary data.</text>
</comment>
<evidence type="ECO:0000256" key="1">
    <source>
        <dbReference type="SAM" id="MobiDB-lite"/>
    </source>
</evidence>
<feature type="compositionally biased region" description="Low complexity" evidence="1">
    <location>
        <begin position="43"/>
        <end position="61"/>
    </location>
</feature>
<gene>
    <name evidence="3" type="ORF">DFH01_22740</name>
</gene>
<feature type="signal peptide" evidence="2">
    <location>
        <begin position="1"/>
        <end position="25"/>
    </location>
</feature>
<feature type="region of interest" description="Disordered" evidence="1">
    <location>
        <begin position="26"/>
        <end position="198"/>
    </location>
</feature>
<feature type="compositionally biased region" description="Polar residues" evidence="1">
    <location>
        <begin position="99"/>
        <end position="109"/>
    </location>
</feature>